<evidence type="ECO:0000313" key="2">
    <source>
        <dbReference type="EMBL" id="EDY15913.1"/>
    </source>
</evidence>
<dbReference type="Proteomes" id="UP000005824">
    <property type="component" value="Unassembled WGS sequence"/>
</dbReference>
<keyword evidence="3" id="KW-1185">Reference proteome</keyword>
<accession>B4DCC4</accession>
<reference evidence="2 3" key="1">
    <citation type="journal article" date="2011" name="J. Bacteriol.">
        <title>Genome sequence of Chthoniobacter flavus Ellin428, an aerobic heterotrophic soil bacterium.</title>
        <authorList>
            <person name="Kant R."/>
            <person name="van Passel M.W."/>
            <person name="Palva A."/>
            <person name="Lucas S."/>
            <person name="Lapidus A."/>
            <person name="Glavina Del Rio T."/>
            <person name="Dalin E."/>
            <person name="Tice H."/>
            <person name="Bruce D."/>
            <person name="Goodwin L."/>
            <person name="Pitluck S."/>
            <person name="Larimer F.W."/>
            <person name="Land M.L."/>
            <person name="Hauser L."/>
            <person name="Sangwan P."/>
            <person name="de Vos W.M."/>
            <person name="Janssen P.H."/>
            <person name="Smidt H."/>
        </authorList>
    </citation>
    <scope>NUCLEOTIDE SEQUENCE [LARGE SCALE GENOMIC DNA]</scope>
    <source>
        <strain evidence="2 3">Ellin428</strain>
    </source>
</reference>
<gene>
    <name evidence="2" type="ORF">CfE428DRAFT_6565</name>
</gene>
<dbReference type="EMBL" id="ABVL01000047">
    <property type="protein sequence ID" value="EDY15913.1"/>
    <property type="molecule type" value="Genomic_DNA"/>
</dbReference>
<comment type="caution">
    <text evidence="2">The sequence shown here is derived from an EMBL/GenBank/DDBJ whole genome shotgun (WGS) entry which is preliminary data.</text>
</comment>
<protein>
    <submittedName>
        <fullName evidence="2">Uncharacterized protein</fullName>
    </submittedName>
</protein>
<evidence type="ECO:0000313" key="3">
    <source>
        <dbReference type="Proteomes" id="UP000005824"/>
    </source>
</evidence>
<name>B4DCC4_9BACT</name>
<dbReference type="STRING" id="497964.CfE428DRAFT_6565"/>
<dbReference type="AlphaFoldDB" id="B4DCC4"/>
<evidence type="ECO:0000256" key="1">
    <source>
        <dbReference type="SAM" id="MobiDB-lite"/>
    </source>
</evidence>
<dbReference type="eggNOG" id="ENOG5033TUW">
    <property type="taxonomic scope" value="Bacteria"/>
</dbReference>
<organism evidence="2 3">
    <name type="scientific">Chthoniobacter flavus Ellin428</name>
    <dbReference type="NCBI Taxonomy" id="497964"/>
    <lineage>
        <taxon>Bacteria</taxon>
        <taxon>Pseudomonadati</taxon>
        <taxon>Verrucomicrobiota</taxon>
        <taxon>Spartobacteria</taxon>
        <taxon>Chthoniobacterales</taxon>
        <taxon>Chthoniobacteraceae</taxon>
        <taxon>Chthoniobacter</taxon>
    </lineage>
</organism>
<feature type="region of interest" description="Disordered" evidence="1">
    <location>
        <begin position="426"/>
        <end position="447"/>
    </location>
</feature>
<dbReference type="InParanoid" id="B4DCC4"/>
<sequence>MTKRKFFHGESRFSATTRCLAISALSPGWLVLFSQAQLAVAAESGAETTSEGDKKKDLPPKPVFDATIEKELTDFMAKVKDGKRKLSNEKMDKIIERVAKTTGLNEQGRKTLETKSREVTDIFLVDWVDAYDRLIRSLMKESQEQILAFIKARSNETAENLALNFRHDLSAAEAQDSKAWAAALKDTLTPEQYATWQKSDTGEREKLHAEIGDRLNAWLDPSREAMNEEVLTKVAQMSRSLNLSKEKADQLKSVGKSAVDESIGKMRDREEKMIAAMDEDARRQMLKNRNIYFSPSQEESPETSKAWKTGLTKLLSADERKQLDTEAAEHLSRRVQALARLMVAEIDARVALTADQRKRLEPICQRIAEKDSKSLSNSLGQGYSQIDVMATLSTEVKPDEAETKAILEPIQRQHWLAVCKIQTEERNAQSRTPTVKPKEEKAALPPEPEDVERAISDYLEGKERLHRQKALAEALLRAEDAGRAANLPAEKIELLKTAARGSAEELLASWKTNADETVRSSIGNTPARFVRSRLENLQEYNFQWRPNSQESDALWTKTFKATLDAGELAAAEKSVNERETFRSESVANFIVAMFDQACPINSEQQAKLTPAVAAAVKEYQADIQSYFSGNNSVSWYLSGFSMFIPVVAVPEADLKSILGAESFEQWTKSRQCGYVMNYWTWIKQNHEARAKAAKQ</sequence>
<proteinExistence type="predicted"/>